<gene>
    <name evidence="1" type="ORF">SAMN04487987_11298</name>
</gene>
<sequence>MKLILTCEHGGCFIPENFQKYFENAQDELNTHRGYDLGALYLFTALQPLAYFSKSSKVSRLLIELNRSLHHAKLFSEFSKNLTKLEKDNVIEHYYSLYRHDVESQIKKLIDANEQVLHISVHSFTPVLNSTERRCDIGLLFDSRIKKEKAYCTLLKKEINRFYPTFNVRYNYPYLGKADGFTTYLRKQFPENYVGIELELNQKFANNNKVSFNIKQALYNAIESTIYS</sequence>
<evidence type="ECO:0000313" key="1">
    <source>
        <dbReference type="EMBL" id="SFD40494.1"/>
    </source>
</evidence>
<dbReference type="STRING" id="870482.SAMN04487987_11298"/>
<dbReference type="GO" id="GO:0016787">
    <property type="term" value="F:hydrolase activity"/>
    <property type="evidence" value="ECO:0007669"/>
    <property type="project" value="UniProtKB-KW"/>
</dbReference>
<dbReference type="RefSeq" id="WP_092853732.1">
    <property type="nucleotide sequence ID" value="NZ_FOMI01000012.1"/>
</dbReference>
<dbReference type="Gene3D" id="3.40.630.40">
    <property type="entry name" value="Zn-dependent exopeptidases"/>
    <property type="match status" value="1"/>
</dbReference>
<organism evidence="1 2">
    <name type="scientific">Algibacter pectinivorans</name>
    <dbReference type="NCBI Taxonomy" id="870482"/>
    <lineage>
        <taxon>Bacteria</taxon>
        <taxon>Pseudomonadati</taxon>
        <taxon>Bacteroidota</taxon>
        <taxon>Flavobacteriia</taxon>
        <taxon>Flavobacteriales</taxon>
        <taxon>Flavobacteriaceae</taxon>
        <taxon>Algibacter</taxon>
    </lineage>
</organism>
<dbReference type="InterPro" id="IPR007709">
    <property type="entry name" value="N-FG_amidohydro"/>
</dbReference>
<keyword evidence="1" id="KW-0378">Hydrolase</keyword>
<evidence type="ECO:0000313" key="2">
    <source>
        <dbReference type="Proteomes" id="UP000199439"/>
    </source>
</evidence>
<dbReference type="Proteomes" id="UP000199439">
    <property type="component" value="Unassembled WGS sequence"/>
</dbReference>
<accession>A0A1I1S1K9</accession>
<proteinExistence type="predicted"/>
<keyword evidence="2" id="KW-1185">Reference proteome</keyword>
<dbReference type="AlphaFoldDB" id="A0A1I1S1K9"/>
<protein>
    <submittedName>
        <fullName evidence="1">Predicted N-formylglutamate amidohydrolase</fullName>
    </submittedName>
</protein>
<dbReference type="Pfam" id="PF05013">
    <property type="entry name" value="FGase"/>
    <property type="match status" value="1"/>
</dbReference>
<dbReference type="EMBL" id="FOMI01000012">
    <property type="protein sequence ID" value="SFD40494.1"/>
    <property type="molecule type" value="Genomic_DNA"/>
</dbReference>
<dbReference type="SUPFAM" id="SSF53187">
    <property type="entry name" value="Zn-dependent exopeptidases"/>
    <property type="match status" value="1"/>
</dbReference>
<reference evidence="2" key="1">
    <citation type="submission" date="2016-10" db="EMBL/GenBank/DDBJ databases">
        <authorList>
            <person name="Varghese N."/>
            <person name="Submissions S."/>
        </authorList>
    </citation>
    <scope>NUCLEOTIDE SEQUENCE [LARGE SCALE GENOMIC DNA]</scope>
    <source>
        <strain evidence="2">DSM 25730</strain>
    </source>
</reference>
<name>A0A1I1S1K9_9FLAO</name>
<dbReference type="OrthoDB" id="9815326at2"/>